<dbReference type="EMBL" id="NMQW01000079">
    <property type="protein sequence ID" value="OXM82340.1"/>
    <property type="molecule type" value="Genomic_DNA"/>
</dbReference>
<keyword evidence="5 7" id="KW-1133">Transmembrane helix</keyword>
<comment type="similarity">
    <text evidence="7">Belongs to the binding-protein-dependent transport system permease family.</text>
</comment>
<evidence type="ECO:0000256" key="7">
    <source>
        <dbReference type="RuleBase" id="RU363032"/>
    </source>
</evidence>
<feature type="transmembrane region" description="Helical" evidence="7">
    <location>
        <begin position="254"/>
        <end position="274"/>
    </location>
</feature>
<comment type="caution">
    <text evidence="9">The sequence shown here is derived from an EMBL/GenBank/DDBJ whole genome shotgun (WGS) entry which is preliminary data.</text>
</comment>
<keyword evidence="10" id="KW-1185">Reference proteome</keyword>
<accession>A0A229UG28</accession>
<dbReference type="Gene3D" id="1.10.3720.10">
    <property type="entry name" value="MetI-like"/>
    <property type="match status" value="1"/>
</dbReference>
<feature type="domain" description="ABC transmembrane type-1" evidence="8">
    <location>
        <begin position="73"/>
        <end position="274"/>
    </location>
</feature>
<dbReference type="Pfam" id="PF00528">
    <property type="entry name" value="BPD_transp_1"/>
    <property type="match status" value="1"/>
</dbReference>
<evidence type="ECO:0000256" key="4">
    <source>
        <dbReference type="ARBA" id="ARBA00022692"/>
    </source>
</evidence>
<dbReference type="GO" id="GO:0055085">
    <property type="term" value="P:transmembrane transport"/>
    <property type="evidence" value="ECO:0007669"/>
    <property type="project" value="InterPro"/>
</dbReference>
<keyword evidence="2 7" id="KW-0813">Transport</keyword>
<dbReference type="CDD" id="cd06261">
    <property type="entry name" value="TM_PBP2"/>
    <property type="match status" value="1"/>
</dbReference>
<evidence type="ECO:0000256" key="3">
    <source>
        <dbReference type="ARBA" id="ARBA00022475"/>
    </source>
</evidence>
<comment type="subcellular location">
    <subcellularLocation>
        <location evidence="1 7">Cell membrane</location>
        <topology evidence="1 7">Multi-pass membrane protein</topology>
    </subcellularLocation>
</comment>
<dbReference type="InterPro" id="IPR035906">
    <property type="entry name" value="MetI-like_sf"/>
</dbReference>
<keyword evidence="3" id="KW-1003">Cell membrane</keyword>
<reference evidence="9 10" key="1">
    <citation type="submission" date="2017-07" db="EMBL/GenBank/DDBJ databases">
        <title>Genome sequencing and assembly of Paenibacillus rigui.</title>
        <authorList>
            <person name="Mayilraj S."/>
        </authorList>
    </citation>
    <scope>NUCLEOTIDE SEQUENCE [LARGE SCALE GENOMIC DNA]</scope>
    <source>
        <strain evidence="9 10">JCM 16352</strain>
    </source>
</reference>
<organism evidence="9 10">
    <name type="scientific">Paenibacillus rigui</name>
    <dbReference type="NCBI Taxonomy" id="554312"/>
    <lineage>
        <taxon>Bacteria</taxon>
        <taxon>Bacillati</taxon>
        <taxon>Bacillota</taxon>
        <taxon>Bacilli</taxon>
        <taxon>Bacillales</taxon>
        <taxon>Paenibacillaceae</taxon>
        <taxon>Paenibacillus</taxon>
    </lineage>
</organism>
<dbReference type="PANTHER" id="PTHR43744:SF9">
    <property type="entry name" value="POLYGALACTURONAN_RHAMNOGALACTURONAN TRANSPORT SYSTEM PERMEASE PROTEIN YTCP"/>
    <property type="match status" value="1"/>
</dbReference>
<proteinExistence type="inferred from homology"/>
<dbReference type="GO" id="GO:0005886">
    <property type="term" value="C:plasma membrane"/>
    <property type="evidence" value="ECO:0007669"/>
    <property type="project" value="UniProtKB-SubCell"/>
</dbReference>
<keyword evidence="6 7" id="KW-0472">Membrane</keyword>
<dbReference type="RefSeq" id="WP_094018807.1">
    <property type="nucleotide sequence ID" value="NZ_NMQW01000079.1"/>
</dbReference>
<sequence length="289" mass="32577">MKSTRGEKLFYVMNYIVLSLIGLTCLLPLIHVFALSLSGARAIASGEIGLWPVDFTWDTYSEVFKGTKMVQSFWNSTTITGVGVVLSMVMTILAAYPLSKRFFYARRFFTLAMVFTMLFNGGIIPTFLVIKGLGLIDSYGALWLPALISTYNMLIMRTYFENIPEELEEAARIDGCNEWRLLVQIVLPLSLPVLATLTLFYGVSYWNYFMSVLLYISSTDKYNMTVLVQQMVQNQQLLNEMRSPDDTVQLVAEGVKAAAIVLMMVPMLIVYPFVQRFFVKGVMLGAVKG</sequence>
<name>A0A229UG28_9BACL</name>
<evidence type="ECO:0000256" key="2">
    <source>
        <dbReference type="ARBA" id="ARBA00022448"/>
    </source>
</evidence>
<feature type="transmembrane region" description="Helical" evidence="7">
    <location>
        <begin position="12"/>
        <end position="34"/>
    </location>
</feature>
<dbReference type="AlphaFoldDB" id="A0A229UG28"/>
<dbReference type="Proteomes" id="UP000215509">
    <property type="component" value="Unassembled WGS sequence"/>
</dbReference>
<feature type="transmembrane region" description="Helical" evidence="7">
    <location>
        <begin position="181"/>
        <end position="203"/>
    </location>
</feature>
<feature type="transmembrane region" description="Helical" evidence="7">
    <location>
        <begin position="142"/>
        <end position="160"/>
    </location>
</feature>
<dbReference type="PROSITE" id="PS50928">
    <property type="entry name" value="ABC_TM1"/>
    <property type="match status" value="1"/>
</dbReference>
<keyword evidence="4 7" id="KW-0812">Transmembrane</keyword>
<feature type="transmembrane region" description="Helical" evidence="7">
    <location>
        <begin position="73"/>
        <end position="96"/>
    </location>
</feature>
<dbReference type="SUPFAM" id="SSF161098">
    <property type="entry name" value="MetI-like"/>
    <property type="match status" value="1"/>
</dbReference>
<evidence type="ECO:0000313" key="9">
    <source>
        <dbReference type="EMBL" id="OXM82340.1"/>
    </source>
</evidence>
<evidence type="ECO:0000256" key="5">
    <source>
        <dbReference type="ARBA" id="ARBA00022989"/>
    </source>
</evidence>
<protein>
    <submittedName>
        <fullName evidence="9">ABC transporter permease</fullName>
    </submittedName>
</protein>
<feature type="transmembrane region" description="Helical" evidence="7">
    <location>
        <begin position="108"/>
        <end position="130"/>
    </location>
</feature>
<dbReference type="PANTHER" id="PTHR43744">
    <property type="entry name" value="ABC TRANSPORTER PERMEASE PROTEIN MG189-RELATED-RELATED"/>
    <property type="match status" value="1"/>
</dbReference>
<evidence type="ECO:0000256" key="1">
    <source>
        <dbReference type="ARBA" id="ARBA00004651"/>
    </source>
</evidence>
<evidence type="ECO:0000256" key="6">
    <source>
        <dbReference type="ARBA" id="ARBA00023136"/>
    </source>
</evidence>
<dbReference type="InterPro" id="IPR000515">
    <property type="entry name" value="MetI-like"/>
</dbReference>
<evidence type="ECO:0000313" key="10">
    <source>
        <dbReference type="Proteomes" id="UP000215509"/>
    </source>
</evidence>
<dbReference type="OrthoDB" id="2563390at2"/>
<evidence type="ECO:0000259" key="8">
    <source>
        <dbReference type="PROSITE" id="PS50928"/>
    </source>
</evidence>
<gene>
    <name evidence="9" type="ORF">CF651_31390</name>
</gene>